<reference evidence="4" key="1">
    <citation type="submission" date="2018-05" db="EMBL/GenBank/DDBJ databases">
        <authorList>
            <person name="Lanie J.A."/>
            <person name="Ng W.-L."/>
            <person name="Kazmierczak K.M."/>
            <person name="Andrzejewski T.M."/>
            <person name="Davidsen T.M."/>
            <person name="Wayne K.J."/>
            <person name="Tettelin H."/>
            <person name="Glass J.I."/>
            <person name="Rusch D."/>
            <person name="Podicherti R."/>
            <person name="Tsui H.-C.T."/>
            <person name="Winkler M.E."/>
        </authorList>
    </citation>
    <scope>NUCLEOTIDE SEQUENCE</scope>
</reference>
<keyword evidence="1" id="KW-0732">Signal</keyword>
<accession>A0A382XZ72</accession>
<evidence type="ECO:0000313" key="4">
    <source>
        <dbReference type="EMBL" id="SVD76316.1"/>
    </source>
</evidence>
<evidence type="ECO:0000256" key="2">
    <source>
        <dbReference type="ARBA" id="ARBA00022737"/>
    </source>
</evidence>
<dbReference type="EMBL" id="UINC01171644">
    <property type="protein sequence ID" value="SVD76316.1"/>
    <property type="molecule type" value="Genomic_DNA"/>
</dbReference>
<keyword evidence="3" id="KW-1015">Disulfide bond</keyword>
<dbReference type="InterPro" id="IPR049804">
    <property type="entry name" value="Choice_anch_L"/>
</dbReference>
<dbReference type="InterPro" id="IPR011936">
    <property type="entry name" value="Myxo_disulph_rpt"/>
</dbReference>
<feature type="non-terminal residue" evidence="4">
    <location>
        <position position="267"/>
    </location>
</feature>
<dbReference type="AlphaFoldDB" id="A0A382XZ72"/>
<dbReference type="NCBIfam" id="NF038133">
    <property type="entry name" value="choice_anch_L"/>
    <property type="match status" value="1"/>
</dbReference>
<evidence type="ECO:0008006" key="5">
    <source>
        <dbReference type="Google" id="ProtNLM"/>
    </source>
</evidence>
<organism evidence="4">
    <name type="scientific">marine metagenome</name>
    <dbReference type="NCBI Taxonomy" id="408172"/>
    <lineage>
        <taxon>unclassified sequences</taxon>
        <taxon>metagenomes</taxon>
        <taxon>ecological metagenomes</taxon>
    </lineage>
</organism>
<dbReference type="NCBIfam" id="TIGR02232">
    <property type="entry name" value="myxo_disulf_rpt"/>
    <property type="match status" value="1"/>
</dbReference>
<name>A0A382XZ72_9ZZZZ</name>
<evidence type="ECO:0000256" key="3">
    <source>
        <dbReference type="ARBA" id="ARBA00023157"/>
    </source>
</evidence>
<evidence type="ECO:0000256" key="1">
    <source>
        <dbReference type="ARBA" id="ARBA00022729"/>
    </source>
</evidence>
<proteinExistence type="predicted"/>
<protein>
    <recommendedName>
        <fullName evidence="5">DUF4215 domain-containing protein</fullName>
    </recommendedName>
</protein>
<feature type="non-terminal residue" evidence="4">
    <location>
        <position position="1"/>
    </location>
</feature>
<sequence length="267" mass="27964">IRVPTNAQGFQFEFRFFSHEYPNSICTEYNDFFIALLTSTHSDIPADTNISFDSSGNPVSVNNAFFTSCEPIECSDSNPCKGTLTCNTDTGFCEGPLGACPDGPADVLSFVQDSEDAGATAWLTTSAPVTPGETITLEFHIWDTQDNSEDSLVLLDNFYWLIDSTTVGTQVLTQECGDGIIHDELGEACDTGGESATCDDDCTAVACGDGNHNAAAGEACDDGTNSNNDACLDASGSNCIVAICGDGYINSAAETCDDSNTTAGDGC</sequence>
<keyword evidence="2" id="KW-0677">Repeat</keyword>
<dbReference type="Pfam" id="PF13948">
    <property type="entry name" value="DUF4215"/>
    <property type="match status" value="1"/>
</dbReference>
<gene>
    <name evidence="4" type="ORF">METZ01_LOCUS429170</name>
</gene>